<feature type="region of interest" description="Disordered" evidence="8">
    <location>
        <begin position="915"/>
        <end position="939"/>
    </location>
</feature>
<evidence type="ECO:0000256" key="8">
    <source>
        <dbReference type="SAM" id="MobiDB-lite"/>
    </source>
</evidence>
<feature type="region of interest" description="Uridylyl-removing" evidence="7">
    <location>
        <begin position="375"/>
        <end position="733"/>
    </location>
</feature>
<dbReference type="InterPro" id="IPR010043">
    <property type="entry name" value="UTase/UR"/>
</dbReference>
<dbReference type="PANTHER" id="PTHR47320">
    <property type="entry name" value="BIFUNCTIONAL URIDYLYLTRANSFERASE/URIDYLYL-REMOVING ENZYME"/>
    <property type="match status" value="1"/>
</dbReference>
<feature type="domain" description="ACT" evidence="9">
    <location>
        <begin position="734"/>
        <end position="816"/>
    </location>
</feature>
<comment type="function">
    <text evidence="7">Modifies, by uridylylation and deuridylylation, the PII regulatory proteins (GlnB and homologs), in response to the nitrogen status of the cell that GlnD senses through the glutamine level. Under low glutamine levels, catalyzes the conversion of the PII proteins and UTP to PII-UMP and PPi, while under higher glutamine levels, GlnD hydrolyzes PII-UMP to PII and UMP (deuridylylation). Thus, controls uridylylation state and activity of the PII proteins, and plays an important role in the regulation of nitrogen metabolism.</text>
</comment>
<feature type="domain" description="ACT" evidence="9">
    <location>
        <begin position="845"/>
        <end position="924"/>
    </location>
</feature>
<dbReference type="Gene3D" id="1.10.3090.10">
    <property type="entry name" value="cca-adding enzyme, domain 2"/>
    <property type="match status" value="1"/>
</dbReference>
<dbReference type="EC" id="3.1.4.-" evidence="7"/>
<dbReference type="InterPro" id="IPR013546">
    <property type="entry name" value="PII_UdlTrfase/GS_AdlTrfase"/>
</dbReference>
<dbReference type="Pfam" id="PF08335">
    <property type="entry name" value="GlnD_UR_UTase"/>
    <property type="match status" value="1"/>
</dbReference>
<proteinExistence type="inferred from homology"/>
<comment type="activity regulation">
    <text evidence="7">Uridylyltransferase (UTase) activity is inhibited by glutamine, while glutamine activates uridylyl-removing (UR) activity.</text>
</comment>
<name>A0A7W8AH90_9HYPH</name>
<keyword evidence="1 7" id="KW-0808">Transferase</keyword>
<dbReference type="GO" id="GO:0008773">
    <property type="term" value="F:[protein-PII] uridylyltransferase activity"/>
    <property type="evidence" value="ECO:0007669"/>
    <property type="project" value="UniProtKB-UniRule"/>
</dbReference>
<evidence type="ECO:0000256" key="1">
    <source>
        <dbReference type="ARBA" id="ARBA00022679"/>
    </source>
</evidence>
<dbReference type="PIRSF" id="PIRSF006288">
    <property type="entry name" value="PII_uridyltransf"/>
    <property type="match status" value="1"/>
</dbReference>
<dbReference type="NCBIfam" id="TIGR01693">
    <property type="entry name" value="UTase_glnD"/>
    <property type="match status" value="1"/>
</dbReference>
<feature type="region of interest" description="Uridylyltransferase" evidence="7">
    <location>
        <begin position="1"/>
        <end position="374"/>
    </location>
</feature>
<evidence type="ECO:0000256" key="4">
    <source>
        <dbReference type="ARBA" id="ARBA00022801"/>
    </source>
</evidence>
<dbReference type="InterPro" id="IPR003607">
    <property type="entry name" value="HD/PDEase_dom"/>
</dbReference>
<reference evidence="11 12" key="1">
    <citation type="submission" date="2020-08" db="EMBL/GenBank/DDBJ databases">
        <title>Genomic Encyclopedia of Type Strains, Phase IV (KMG-IV): sequencing the most valuable type-strain genomes for metagenomic binning, comparative biology and taxonomic classification.</title>
        <authorList>
            <person name="Goeker M."/>
        </authorList>
    </citation>
    <scope>NUCLEOTIDE SEQUENCE [LARGE SCALE GENOMIC DNA]</scope>
    <source>
        <strain evidence="11 12">DSM 25620</strain>
    </source>
</reference>
<dbReference type="Proteomes" id="UP000531231">
    <property type="component" value="Unassembled WGS sequence"/>
</dbReference>
<evidence type="ECO:0000256" key="7">
    <source>
        <dbReference type="HAMAP-Rule" id="MF_00277"/>
    </source>
</evidence>
<dbReference type="InterPro" id="IPR006674">
    <property type="entry name" value="HD_domain"/>
</dbReference>
<gene>
    <name evidence="7" type="primary">glnD</name>
    <name evidence="11" type="ORF">HNQ68_000712</name>
</gene>
<dbReference type="SUPFAM" id="SSF81891">
    <property type="entry name" value="Poly A polymerase C-terminal region-like"/>
    <property type="match status" value="1"/>
</dbReference>
<keyword evidence="12" id="KW-1185">Reference proteome</keyword>
<dbReference type="InterPro" id="IPR043519">
    <property type="entry name" value="NT_sf"/>
</dbReference>
<dbReference type="GO" id="GO:0008081">
    <property type="term" value="F:phosphoric diester hydrolase activity"/>
    <property type="evidence" value="ECO:0007669"/>
    <property type="project" value="UniProtKB-UniRule"/>
</dbReference>
<dbReference type="HAMAP" id="MF_00277">
    <property type="entry name" value="PII_uridylyl_transf"/>
    <property type="match status" value="1"/>
</dbReference>
<evidence type="ECO:0000259" key="9">
    <source>
        <dbReference type="PROSITE" id="PS51671"/>
    </source>
</evidence>
<dbReference type="EC" id="2.7.7.59" evidence="7"/>
<dbReference type="InterPro" id="IPR002912">
    <property type="entry name" value="ACT_dom"/>
</dbReference>
<dbReference type="Pfam" id="PF01842">
    <property type="entry name" value="ACT"/>
    <property type="match status" value="1"/>
</dbReference>
<keyword evidence="6 7" id="KW-0511">Multifunctional enzyme</keyword>
<dbReference type="Pfam" id="PF01966">
    <property type="entry name" value="HD"/>
    <property type="match status" value="1"/>
</dbReference>
<evidence type="ECO:0000313" key="12">
    <source>
        <dbReference type="Proteomes" id="UP000531231"/>
    </source>
</evidence>
<keyword evidence="5 7" id="KW-0460">Magnesium</keyword>
<dbReference type="GO" id="GO:0006808">
    <property type="term" value="P:regulation of nitrogen utilization"/>
    <property type="evidence" value="ECO:0007669"/>
    <property type="project" value="UniProtKB-UniRule"/>
</dbReference>
<dbReference type="NCBIfam" id="NF003467">
    <property type="entry name" value="PRK05092.1"/>
    <property type="match status" value="1"/>
</dbReference>
<dbReference type="SUPFAM" id="SSF81593">
    <property type="entry name" value="Nucleotidyltransferase substrate binding subunit/domain"/>
    <property type="match status" value="1"/>
</dbReference>
<dbReference type="CDD" id="cd04899">
    <property type="entry name" value="ACT_ACR-UUR-like_2"/>
    <property type="match status" value="1"/>
</dbReference>
<keyword evidence="4 7" id="KW-0378">Hydrolase</keyword>
<dbReference type="CDD" id="cd00077">
    <property type="entry name" value="HDc"/>
    <property type="match status" value="1"/>
</dbReference>
<evidence type="ECO:0000256" key="2">
    <source>
        <dbReference type="ARBA" id="ARBA00022695"/>
    </source>
</evidence>
<dbReference type="PROSITE" id="PS51831">
    <property type="entry name" value="HD"/>
    <property type="match status" value="1"/>
</dbReference>
<dbReference type="AlphaFoldDB" id="A0A7W8AH90"/>
<comment type="caution">
    <text evidence="11">The sequence shown here is derived from an EMBL/GenBank/DDBJ whole genome shotgun (WGS) entry which is preliminary data.</text>
</comment>
<dbReference type="EMBL" id="JACHIL010000001">
    <property type="protein sequence ID" value="MBB5090200.1"/>
    <property type="molecule type" value="Genomic_DNA"/>
</dbReference>
<comment type="similarity">
    <text evidence="7">Belongs to the GlnD family.</text>
</comment>
<dbReference type="Gene3D" id="3.30.70.260">
    <property type="match status" value="1"/>
</dbReference>
<dbReference type="SMART" id="SM00471">
    <property type="entry name" value="HDc"/>
    <property type="match status" value="1"/>
</dbReference>
<keyword evidence="2 7" id="KW-0548">Nucleotidyltransferase</keyword>
<dbReference type="InterPro" id="IPR045865">
    <property type="entry name" value="ACT-like_dom_sf"/>
</dbReference>
<evidence type="ECO:0000256" key="3">
    <source>
        <dbReference type="ARBA" id="ARBA00022737"/>
    </source>
</evidence>
<dbReference type="SUPFAM" id="SSF81301">
    <property type="entry name" value="Nucleotidyltransferase"/>
    <property type="match status" value="1"/>
</dbReference>
<accession>A0A7W8AH90</accession>
<dbReference type="Gene3D" id="3.30.460.10">
    <property type="entry name" value="Beta Polymerase, domain 2"/>
    <property type="match status" value="1"/>
</dbReference>
<protein>
    <recommendedName>
        <fullName evidence="7">Bifunctional uridylyltransferase/uridylyl-removing enzyme</fullName>
        <shortName evidence="7">UTase/UR</shortName>
    </recommendedName>
    <alternativeName>
        <fullName evidence="7">Bifunctional [protein-PII] modification enzyme</fullName>
    </alternativeName>
    <alternativeName>
        <fullName evidence="7">Bifunctional nitrogen sensor protein</fullName>
    </alternativeName>
    <domain>
        <recommendedName>
            <fullName evidence="7">[Protein-PII] uridylyltransferase</fullName>
            <shortName evidence="7">PII uridylyltransferase</shortName>
            <shortName evidence="7">UTase</shortName>
            <ecNumber evidence="7">2.7.7.59</ecNumber>
        </recommendedName>
    </domain>
    <domain>
        <recommendedName>
            <fullName evidence="7">[Protein-PII]-UMP uridylyl-removing enzyme</fullName>
            <shortName evidence="7">UR</shortName>
            <ecNumber evidence="7">3.1.4.-</ecNumber>
        </recommendedName>
    </domain>
</protein>
<dbReference type="CDD" id="cd05401">
    <property type="entry name" value="NT_GlnE_GlnD_like"/>
    <property type="match status" value="1"/>
</dbReference>
<keyword evidence="3" id="KW-0677">Repeat</keyword>
<comment type="domain">
    <text evidence="7">Has four distinct domains: an N-terminal nucleotidyltransferase (NT) domain responsible for UTase activity, a central HD domain that encodes UR activity, and two C-terminal ACT domains that seem to have a role in glutamine sensing.</text>
</comment>
<dbReference type="PROSITE" id="PS51671">
    <property type="entry name" value="ACT"/>
    <property type="match status" value="2"/>
</dbReference>
<comment type="catalytic activity">
    <reaction evidence="7">
        <text>[protein-PII]-L-tyrosine + UTP = [protein-PII]-uridylyl-L-tyrosine + diphosphate</text>
        <dbReference type="Rhea" id="RHEA:13673"/>
        <dbReference type="Rhea" id="RHEA-COMP:12147"/>
        <dbReference type="Rhea" id="RHEA-COMP:12148"/>
        <dbReference type="ChEBI" id="CHEBI:33019"/>
        <dbReference type="ChEBI" id="CHEBI:46398"/>
        <dbReference type="ChEBI" id="CHEBI:46858"/>
        <dbReference type="ChEBI" id="CHEBI:90602"/>
        <dbReference type="EC" id="2.7.7.59"/>
    </reaction>
</comment>
<evidence type="ECO:0000259" key="10">
    <source>
        <dbReference type="PROSITE" id="PS51831"/>
    </source>
</evidence>
<comment type="cofactor">
    <cofactor evidence="7">
        <name>Mg(2+)</name>
        <dbReference type="ChEBI" id="CHEBI:18420"/>
    </cofactor>
</comment>
<organism evidence="11 12">
    <name type="scientific">Pseudochrobactrum saccharolyticum</name>
    <dbReference type="NCBI Taxonomy" id="354352"/>
    <lineage>
        <taxon>Bacteria</taxon>
        <taxon>Pseudomonadati</taxon>
        <taxon>Pseudomonadota</taxon>
        <taxon>Alphaproteobacteria</taxon>
        <taxon>Hyphomicrobiales</taxon>
        <taxon>Brucellaceae</taxon>
        <taxon>Pseudochrobactrum</taxon>
    </lineage>
</organism>
<dbReference type="PANTHER" id="PTHR47320:SF1">
    <property type="entry name" value="BIFUNCTIONAL URIDYLYLTRANSFERASE_URIDYLYL-REMOVING ENZYME"/>
    <property type="match status" value="1"/>
</dbReference>
<dbReference type="CDD" id="cd04900">
    <property type="entry name" value="ACT_UUR-like_1"/>
    <property type="match status" value="1"/>
</dbReference>
<evidence type="ECO:0000256" key="6">
    <source>
        <dbReference type="ARBA" id="ARBA00023268"/>
    </source>
</evidence>
<comment type="catalytic activity">
    <reaction evidence="7">
        <text>[protein-PII]-uridylyl-L-tyrosine + H2O = [protein-PII]-L-tyrosine + UMP + H(+)</text>
        <dbReference type="Rhea" id="RHEA:48600"/>
        <dbReference type="Rhea" id="RHEA-COMP:12147"/>
        <dbReference type="Rhea" id="RHEA-COMP:12148"/>
        <dbReference type="ChEBI" id="CHEBI:15377"/>
        <dbReference type="ChEBI" id="CHEBI:15378"/>
        <dbReference type="ChEBI" id="CHEBI:46858"/>
        <dbReference type="ChEBI" id="CHEBI:57865"/>
        <dbReference type="ChEBI" id="CHEBI:90602"/>
    </reaction>
</comment>
<feature type="compositionally biased region" description="Basic and acidic residues" evidence="8">
    <location>
        <begin position="917"/>
        <end position="939"/>
    </location>
</feature>
<evidence type="ECO:0000256" key="5">
    <source>
        <dbReference type="ARBA" id="ARBA00022842"/>
    </source>
</evidence>
<evidence type="ECO:0000313" key="11">
    <source>
        <dbReference type="EMBL" id="MBB5090200.1"/>
    </source>
</evidence>
<feature type="domain" description="HD" evidence="10">
    <location>
        <begin position="493"/>
        <end position="616"/>
    </location>
</feature>
<dbReference type="RefSeq" id="WP_151158696.1">
    <property type="nucleotide sequence ID" value="NZ_JACHIL010000001.1"/>
</dbReference>
<sequence length="939" mass="105972">MRLSDLHLDRIIDKQALAAALTEIVNADASKDQMRNQVLKTLKTTWKDGKARAETMLLEDGGGIACARRISGLMDQIIAALYDFTVEHIYPAVNPSKAESLAVIAVGGYGRGGLAPGSDIDLLFLLPYKQTPWGEQVVEYMLYMLWDMGLKVGHSTRNIDDAIRLSREDMTIRTSLLEARFLTGSQELFDELTTRFDQEIVADSGAEFVQAKLIERDIRHKKAGSTRYLVEPNVKESKGGQRDLQTLFWIAKYIYRVHSTEELIKRGVFSRSEAKLFSKADDFLWAVRCHMHFLYGKAEERLSFDIQREIATRLGYTDHPGQTGVERFMKHYFLVAKDVGDLTRIISAALEEEQFKETPGTGQIYSTLTRKKRKITGSTDFILDHNRINIADDEVFQRDPVNLIRLFYLADKHGLQYHPHVIQRVSRSLKLIKSDVRNDRQANRLFLEIVASPRTPECTLRRMNESGVLGQFIPDFGKIVAMMQFNMYHHYTVDEHLLRCIAIMSEIEHETLKNEHPLAHSLLPTLKNDRHLLYVTLLLHDIAKGRPEDHSTAGAKIARKLCPRFGLNPSETELVAWLVQEHLTMSKVAQSRDLNDRKTIADFAAIVQTTERLKLLLLITICDIKAVGPGVWNGWKGQLLRTLYHETELLLTGGFSEVSQTERSNQARCQLAEQLGDWPEDKRKAVLALHYDNYMLTVPQEDQKRHADFIRASDEAGKILNILARPHEFEAVTELTILSPDHPRLLSIIAGACAAAGANIVDAQIFTTTDGRALDTILISREFDTNDDEMRRAARVGQLIEDVLTGTTYLPEVLARKTKARRSARAFHVTPRVHINNTLSEKFTVIEVKGLDRTGLLSEITNAISDLSLNIASAHITTFGEKVIDTFYVTGLDGQKITGTTKQANIQKRLLSLFDKSGSDSRAPDNKNGDPKKLRETAG</sequence>
<dbReference type="SUPFAM" id="SSF55021">
    <property type="entry name" value="ACT-like"/>
    <property type="match status" value="2"/>
</dbReference>